<dbReference type="Gene3D" id="3.10.450.10">
    <property type="match status" value="1"/>
</dbReference>
<evidence type="ECO:0000313" key="5">
    <source>
        <dbReference type="EMBL" id="TQD91443.1"/>
    </source>
</evidence>
<feature type="signal peptide" evidence="3">
    <location>
        <begin position="1"/>
        <end position="21"/>
    </location>
</feature>
<dbReference type="Pfam" id="PF16845">
    <property type="entry name" value="SQAPI"/>
    <property type="match status" value="1"/>
</dbReference>
<dbReference type="EMBL" id="VIEB01000419">
    <property type="protein sequence ID" value="TQD91443.1"/>
    <property type="molecule type" value="Genomic_DNA"/>
</dbReference>
<keyword evidence="1" id="KW-0646">Protease inhibitor</keyword>
<dbReference type="PANTHER" id="PTHR47364">
    <property type="entry name" value="CYSTEINE PROTEINASE INHIBITOR 5"/>
    <property type="match status" value="1"/>
</dbReference>
<reference evidence="5 6" key="1">
    <citation type="journal article" date="2019" name="G3 (Bethesda)">
        <title>Sequencing of a Wild Apple (Malus baccata) Genome Unravels the Differences Between Cultivated and Wild Apple Species Regarding Disease Resistance and Cold Tolerance.</title>
        <authorList>
            <person name="Chen X."/>
        </authorList>
    </citation>
    <scope>NUCLEOTIDE SEQUENCE [LARGE SCALE GENOMIC DNA]</scope>
    <source>
        <strain evidence="6">cv. Shandingzi</strain>
        <tissue evidence="5">Leaves</tissue>
    </source>
</reference>
<accession>A0A540LY68</accession>
<dbReference type="SUPFAM" id="SSF54403">
    <property type="entry name" value="Cystatin/monellin"/>
    <property type="match status" value="1"/>
</dbReference>
<dbReference type="AlphaFoldDB" id="A0A540LY68"/>
<dbReference type="GO" id="GO:0004869">
    <property type="term" value="F:cysteine-type endopeptidase inhibitor activity"/>
    <property type="evidence" value="ECO:0007669"/>
    <property type="project" value="UniProtKB-KW"/>
</dbReference>
<keyword evidence="2" id="KW-0789">Thiol protease inhibitor</keyword>
<comment type="caution">
    <text evidence="5">The sequence shown here is derived from an EMBL/GenBank/DDBJ whole genome shotgun (WGS) entry which is preliminary data.</text>
</comment>
<keyword evidence="3" id="KW-0732">Signal</keyword>
<protein>
    <recommendedName>
        <fullName evidence="4">Cystatin domain-containing protein</fullName>
    </recommendedName>
</protein>
<evidence type="ECO:0000259" key="4">
    <source>
        <dbReference type="Pfam" id="PF16845"/>
    </source>
</evidence>
<feature type="chain" id="PRO_5021973289" description="Cystatin domain-containing protein" evidence="3">
    <location>
        <begin position="22"/>
        <end position="121"/>
    </location>
</feature>
<proteinExistence type="predicted"/>
<dbReference type="InterPro" id="IPR000010">
    <property type="entry name" value="Cystatin_dom"/>
</dbReference>
<organism evidence="5 6">
    <name type="scientific">Malus baccata</name>
    <name type="common">Siberian crab apple</name>
    <name type="synonym">Pyrus baccata</name>
    <dbReference type="NCBI Taxonomy" id="106549"/>
    <lineage>
        <taxon>Eukaryota</taxon>
        <taxon>Viridiplantae</taxon>
        <taxon>Streptophyta</taxon>
        <taxon>Embryophyta</taxon>
        <taxon>Tracheophyta</taxon>
        <taxon>Spermatophyta</taxon>
        <taxon>Magnoliopsida</taxon>
        <taxon>eudicotyledons</taxon>
        <taxon>Gunneridae</taxon>
        <taxon>Pentapetalae</taxon>
        <taxon>rosids</taxon>
        <taxon>fabids</taxon>
        <taxon>Rosales</taxon>
        <taxon>Rosaceae</taxon>
        <taxon>Amygdaloideae</taxon>
        <taxon>Maleae</taxon>
        <taxon>Malus</taxon>
    </lineage>
</organism>
<dbReference type="PANTHER" id="PTHR47364:SF2">
    <property type="entry name" value="CYSTEINE PROTEINASE INHIBITOR 5"/>
    <property type="match status" value="1"/>
</dbReference>
<name>A0A540LY68_MALBA</name>
<gene>
    <name evidence="5" type="ORF">C1H46_022948</name>
</gene>
<sequence>MHPHCFLALLTLLTLLNAVPATRKVSAPWKEIKDLKDPYVIGIAEWGVSEYNKNVTGTNKLVFQSVTWGVSAFISGTFYELVIAAKNQSLTIPPEEYKLGVWDRFLTRLFMRLIKDDGKFV</sequence>
<evidence type="ECO:0000313" key="6">
    <source>
        <dbReference type="Proteomes" id="UP000315295"/>
    </source>
</evidence>
<dbReference type="InterPro" id="IPR046350">
    <property type="entry name" value="Cystatin_sf"/>
</dbReference>
<evidence type="ECO:0000256" key="1">
    <source>
        <dbReference type="ARBA" id="ARBA00022690"/>
    </source>
</evidence>
<dbReference type="Proteomes" id="UP000315295">
    <property type="component" value="Unassembled WGS sequence"/>
</dbReference>
<feature type="domain" description="Cystatin" evidence="4">
    <location>
        <begin position="32"/>
        <end position="106"/>
    </location>
</feature>
<evidence type="ECO:0000256" key="2">
    <source>
        <dbReference type="ARBA" id="ARBA00022704"/>
    </source>
</evidence>
<keyword evidence="6" id="KW-1185">Reference proteome</keyword>
<evidence type="ECO:0000256" key="3">
    <source>
        <dbReference type="SAM" id="SignalP"/>
    </source>
</evidence>